<dbReference type="SUPFAM" id="SSF56601">
    <property type="entry name" value="beta-lactamase/transpeptidase-like"/>
    <property type="match status" value="1"/>
</dbReference>
<proteinExistence type="predicted"/>
<dbReference type="OrthoDB" id="9793489at2"/>
<feature type="domain" description="Beta-lactamase-related" evidence="2">
    <location>
        <begin position="46"/>
        <end position="344"/>
    </location>
</feature>
<protein>
    <submittedName>
        <fullName evidence="3">CubicO group peptidase (Beta-lactamase class C family)</fullName>
    </submittedName>
</protein>
<organism evidence="3 4">
    <name type="scientific">Tenacibaculum caenipelagi</name>
    <dbReference type="NCBI Taxonomy" id="1325435"/>
    <lineage>
        <taxon>Bacteria</taxon>
        <taxon>Pseudomonadati</taxon>
        <taxon>Bacteroidota</taxon>
        <taxon>Flavobacteriia</taxon>
        <taxon>Flavobacteriales</taxon>
        <taxon>Flavobacteriaceae</taxon>
        <taxon>Tenacibaculum</taxon>
    </lineage>
</organism>
<feature type="signal peptide" evidence="1">
    <location>
        <begin position="1"/>
        <end position="23"/>
    </location>
</feature>
<dbReference type="EMBL" id="SNYH01000003">
    <property type="protein sequence ID" value="TDQ27832.1"/>
    <property type="molecule type" value="Genomic_DNA"/>
</dbReference>
<dbReference type="PANTHER" id="PTHR46825:SF9">
    <property type="entry name" value="BETA-LACTAMASE-RELATED DOMAIN-CONTAINING PROTEIN"/>
    <property type="match status" value="1"/>
</dbReference>
<dbReference type="InterPro" id="IPR001466">
    <property type="entry name" value="Beta-lactam-related"/>
</dbReference>
<dbReference type="Proteomes" id="UP000295390">
    <property type="component" value="Unassembled WGS sequence"/>
</dbReference>
<dbReference type="AlphaFoldDB" id="A0A4R6THP4"/>
<accession>A0A4R6THP4</accession>
<feature type="chain" id="PRO_5020786076" evidence="1">
    <location>
        <begin position="24"/>
        <end position="545"/>
    </location>
</feature>
<name>A0A4R6THP4_9FLAO</name>
<keyword evidence="1" id="KW-0732">Signal</keyword>
<evidence type="ECO:0000313" key="3">
    <source>
        <dbReference type="EMBL" id="TDQ27832.1"/>
    </source>
</evidence>
<keyword evidence="4" id="KW-1185">Reference proteome</keyword>
<reference evidence="3 4" key="1">
    <citation type="submission" date="2019-03" db="EMBL/GenBank/DDBJ databases">
        <title>Genomic Encyclopedia of Type Strains, Phase III (KMG-III): the genomes of soil and plant-associated and newly described type strains.</title>
        <authorList>
            <person name="Whitman W."/>
        </authorList>
    </citation>
    <scope>NUCLEOTIDE SEQUENCE [LARGE SCALE GENOMIC DNA]</scope>
    <source>
        <strain evidence="3 4">CECT 8283</strain>
    </source>
</reference>
<dbReference type="PANTHER" id="PTHR46825">
    <property type="entry name" value="D-ALANYL-D-ALANINE-CARBOXYPEPTIDASE/ENDOPEPTIDASE AMPH"/>
    <property type="match status" value="1"/>
</dbReference>
<dbReference type="InterPro" id="IPR012338">
    <property type="entry name" value="Beta-lactam/transpept-like"/>
</dbReference>
<evidence type="ECO:0000256" key="1">
    <source>
        <dbReference type="SAM" id="SignalP"/>
    </source>
</evidence>
<gene>
    <name evidence="3" type="ORF">DFQ07_1688</name>
</gene>
<dbReference type="Gene3D" id="3.40.710.10">
    <property type="entry name" value="DD-peptidase/beta-lactamase superfamily"/>
    <property type="match status" value="1"/>
</dbReference>
<evidence type="ECO:0000259" key="2">
    <source>
        <dbReference type="Pfam" id="PF00144"/>
    </source>
</evidence>
<dbReference type="RefSeq" id="WP_133535805.1">
    <property type="nucleotide sequence ID" value="NZ_SNYH01000003.1"/>
</dbReference>
<dbReference type="Pfam" id="PF00144">
    <property type="entry name" value="Beta-lactamase"/>
    <property type="match status" value="1"/>
</dbReference>
<sequence length="545" mass="62748">MNHKVFIIFSLLILIGLSQISFAQTNTIEDQSYTTVDSLFNSFYQNNKTGAAFAIIKNGEIIYKNTKGLANIEYGIPITDSTAFHIASVSKQFTTYLALLLEQEGKLSFEDDIKTYLPEFKHLDNNISIKNLTNHTHGLPNLHELASLKGRKIMSHQQIIQMLLKIKHTNFNVGDKYEYNNTGYALLAEIIERVGKKPFKEQLKERIFLPLGMYHSEAVDDKNTVVKNKAYSYRLTNNKYENYLLKLSAIGSSGINTTINDLCLWAKNYQAPIIGSREFYNKMEQPTYLSSGKKINYGLGLQFGTYKGLEIVFHGGGDVGYRSYILHIPKHKLSIIVLANTNDFSALDVVYETIDILLSDYIKTKTLTKLKLHNKQLKKYVGTYELQPGVYFNIVAKNDTLYFQEFGTKNLNPLPYMNGSSFEFPYINHSKFIFYDNKFDFCIADFTYECFRTSIEQPNMDKIYLNNFTGIYKNKEHRIVYELTVKDNKLTLKRTFGENITLNPLTLKSFFSSKIGKLDFIYDPNKLVKGFKLSGQNFRNIIFEK</sequence>
<evidence type="ECO:0000313" key="4">
    <source>
        <dbReference type="Proteomes" id="UP000295390"/>
    </source>
</evidence>
<comment type="caution">
    <text evidence="3">The sequence shown here is derived from an EMBL/GenBank/DDBJ whole genome shotgun (WGS) entry which is preliminary data.</text>
</comment>
<dbReference type="InterPro" id="IPR050491">
    <property type="entry name" value="AmpC-like"/>
</dbReference>